<evidence type="ECO:0000313" key="5">
    <source>
        <dbReference type="Proteomes" id="UP000199666"/>
    </source>
</evidence>
<dbReference type="Pfam" id="PF00144">
    <property type="entry name" value="Beta-lactamase"/>
    <property type="match status" value="1"/>
</dbReference>
<gene>
    <name evidence="4" type="ORF">SAMN04489864_108137</name>
</gene>
<dbReference type="STRING" id="414048.SAMN04489864_108137"/>
<feature type="domain" description="Peptidase S12 Pab87-related C-terminal" evidence="3">
    <location>
        <begin position="410"/>
        <end position="514"/>
    </location>
</feature>
<keyword evidence="5" id="KW-1185">Reference proteome</keyword>
<evidence type="ECO:0000259" key="2">
    <source>
        <dbReference type="Pfam" id="PF00144"/>
    </source>
</evidence>
<dbReference type="InterPro" id="IPR021860">
    <property type="entry name" value="Peptidase_S12_Pab87-rel_C"/>
</dbReference>
<dbReference type="Gene3D" id="2.40.128.600">
    <property type="match status" value="1"/>
</dbReference>
<dbReference type="Gene3D" id="3.40.710.10">
    <property type="entry name" value="DD-peptidase/beta-lactamase superfamily"/>
    <property type="match status" value="1"/>
</dbReference>
<dbReference type="Proteomes" id="UP000199666">
    <property type="component" value="Unassembled WGS sequence"/>
</dbReference>
<evidence type="ECO:0000313" key="4">
    <source>
        <dbReference type="EMBL" id="SFH29974.1"/>
    </source>
</evidence>
<proteinExistence type="predicted"/>
<protein>
    <submittedName>
        <fullName evidence="4">CubicO group peptidase, beta-lactamase class C family</fullName>
    </submittedName>
</protein>
<dbReference type="PANTHER" id="PTHR46825:SF15">
    <property type="entry name" value="BETA-LACTAMASE-RELATED DOMAIN-CONTAINING PROTEIN"/>
    <property type="match status" value="1"/>
</dbReference>
<dbReference type="OrthoDB" id="1522765at2"/>
<accession>A0A1I2YWI2</accession>
<reference evidence="4 5" key="1">
    <citation type="submission" date="2016-10" db="EMBL/GenBank/DDBJ databases">
        <authorList>
            <person name="de Groot N.N."/>
        </authorList>
    </citation>
    <scope>NUCLEOTIDE SEQUENCE [LARGE SCALE GENOMIC DNA]</scope>
    <source>
        <strain evidence="4 5">DSM 18684</strain>
    </source>
</reference>
<evidence type="ECO:0000256" key="1">
    <source>
        <dbReference type="SAM" id="SignalP"/>
    </source>
</evidence>
<dbReference type="SUPFAM" id="SSF56601">
    <property type="entry name" value="beta-lactamase/transpeptidase-like"/>
    <property type="match status" value="1"/>
</dbReference>
<dbReference type="InterPro" id="IPR012338">
    <property type="entry name" value="Beta-lactam/transpept-like"/>
</dbReference>
<organism evidence="4 5">
    <name type="scientific">Pedobacter insulae</name>
    <dbReference type="NCBI Taxonomy" id="414048"/>
    <lineage>
        <taxon>Bacteria</taxon>
        <taxon>Pseudomonadati</taxon>
        <taxon>Bacteroidota</taxon>
        <taxon>Sphingobacteriia</taxon>
        <taxon>Sphingobacteriales</taxon>
        <taxon>Sphingobacteriaceae</taxon>
        <taxon>Pedobacter</taxon>
    </lineage>
</organism>
<dbReference type="EMBL" id="FOPP01000008">
    <property type="protein sequence ID" value="SFH29974.1"/>
    <property type="molecule type" value="Genomic_DNA"/>
</dbReference>
<name>A0A1I2YWI2_9SPHI</name>
<dbReference type="Pfam" id="PF11954">
    <property type="entry name" value="DUF3471"/>
    <property type="match status" value="1"/>
</dbReference>
<feature type="signal peptide" evidence="1">
    <location>
        <begin position="1"/>
        <end position="22"/>
    </location>
</feature>
<feature type="domain" description="Beta-lactamase-related" evidence="2">
    <location>
        <begin position="42"/>
        <end position="360"/>
    </location>
</feature>
<dbReference type="AlphaFoldDB" id="A0A1I2YWI2"/>
<dbReference type="InterPro" id="IPR001466">
    <property type="entry name" value="Beta-lactam-related"/>
</dbReference>
<keyword evidence="1" id="KW-0732">Signal</keyword>
<dbReference type="RefSeq" id="WP_090995470.1">
    <property type="nucleotide sequence ID" value="NZ_FOPP01000008.1"/>
</dbReference>
<sequence length="519" mass="57502">MRSFLKLPILTFLLLSGVNLNAQILTSKQIDSVAEQTLCTFNVPGIAVAVIKDGKVIHTKGYGVRSIKTNQKVDEHTLFGVASNTKAITAAALGMLVDVKKITWDTKVIDVIPEFKLYDAFVTSEFTIRDLLTHRSGLGLGAGDLMIWPDSSTVNKTQLIHNLRYLKPVSSFRTKYDYDNLMYIVAGEVVARVSGLTYEDFIERKIIKPLGMNKTAASWYRLKDKSNVIDGHAPYQGKLLPVGLSFGEIANAAGGIYSSVTDMSKWVMAMLNGGKYGDNLTQQLFSPAVHQEMWTPQTIISGGNPASFSSYGLGWFLSNVNGHFQATHTGGLSGIVTQVTLIPDIKLGIIVLTNQQSGAAFNSITNSIKDGYLGIKGQNRIKTYNDNRLRREKEADDIVAKVWADIDAAQKSSTTKQELKNYFGTYKDPWFGDVVISEVNGKMHFQAKNSPKLRGDMTFYKGNTFIVKWYDRSLDADAFVNFTLNTEAKADGFKMSAISPLTDFSFDFQDLDFKLNDKK</sequence>
<evidence type="ECO:0000259" key="3">
    <source>
        <dbReference type="Pfam" id="PF11954"/>
    </source>
</evidence>
<dbReference type="PANTHER" id="PTHR46825">
    <property type="entry name" value="D-ALANYL-D-ALANINE-CARBOXYPEPTIDASE/ENDOPEPTIDASE AMPH"/>
    <property type="match status" value="1"/>
</dbReference>
<dbReference type="InterPro" id="IPR050491">
    <property type="entry name" value="AmpC-like"/>
</dbReference>
<feature type="chain" id="PRO_5011629909" evidence="1">
    <location>
        <begin position="23"/>
        <end position="519"/>
    </location>
</feature>